<name>A0A0A9D576_ARUDO</name>
<organism evidence="1">
    <name type="scientific">Arundo donax</name>
    <name type="common">Giant reed</name>
    <name type="synonym">Donax arundinaceus</name>
    <dbReference type="NCBI Taxonomy" id="35708"/>
    <lineage>
        <taxon>Eukaryota</taxon>
        <taxon>Viridiplantae</taxon>
        <taxon>Streptophyta</taxon>
        <taxon>Embryophyta</taxon>
        <taxon>Tracheophyta</taxon>
        <taxon>Spermatophyta</taxon>
        <taxon>Magnoliopsida</taxon>
        <taxon>Liliopsida</taxon>
        <taxon>Poales</taxon>
        <taxon>Poaceae</taxon>
        <taxon>PACMAD clade</taxon>
        <taxon>Arundinoideae</taxon>
        <taxon>Arundineae</taxon>
        <taxon>Arundo</taxon>
    </lineage>
</organism>
<dbReference type="EMBL" id="GBRH01217100">
    <property type="protein sequence ID" value="JAD80795.1"/>
    <property type="molecule type" value="Transcribed_RNA"/>
</dbReference>
<protein>
    <submittedName>
        <fullName evidence="1">Uncharacterized protein</fullName>
    </submittedName>
</protein>
<accession>A0A0A9D576</accession>
<proteinExistence type="predicted"/>
<sequence>MVLSVLTVIDIKSHSLIDGDMSQRSCITCQSKAFI</sequence>
<dbReference type="AlphaFoldDB" id="A0A0A9D576"/>
<reference evidence="1" key="2">
    <citation type="journal article" date="2015" name="Data Brief">
        <title>Shoot transcriptome of the giant reed, Arundo donax.</title>
        <authorList>
            <person name="Barrero R.A."/>
            <person name="Guerrero F.D."/>
            <person name="Moolhuijzen P."/>
            <person name="Goolsby J.A."/>
            <person name="Tidwell J."/>
            <person name="Bellgard S.E."/>
            <person name="Bellgard M.I."/>
        </authorList>
    </citation>
    <scope>NUCLEOTIDE SEQUENCE</scope>
    <source>
        <tissue evidence="1">Shoot tissue taken approximately 20 cm above the soil surface</tissue>
    </source>
</reference>
<reference evidence="1" key="1">
    <citation type="submission" date="2014-09" db="EMBL/GenBank/DDBJ databases">
        <authorList>
            <person name="Magalhaes I.L.F."/>
            <person name="Oliveira U."/>
            <person name="Santos F.R."/>
            <person name="Vidigal T.H.D.A."/>
            <person name="Brescovit A.D."/>
            <person name="Santos A.J."/>
        </authorList>
    </citation>
    <scope>NUCLEOTIDE SEQUENCE</scope>
    <source>
        <tissue evidence="1">Shoot tissue taken approximately 20 cm above the soil surface</tissue>
    </source>
</reference>
<evidence type="ECO:0000313" key="1">
    <source>
        <dbReference type="EMBL" id="JAD80795.1"/>
    </source>
</evidence>